<dbReference type="OMA" id="RFFVPCK"/>
<evidence type="ECO:0000313" key="3">
    <source>
        <dbReference type="Proteomes" id="UP000244005"/>
    </source>
</evidence>
<dbReference type="AlphaFoldDB" id="A0A2R6X1A0"/>
<dbReference type="PANTHER" id="PTHR31065:SF35">
    <property type="entry name" value="PLATZ TRANSCRIPTION FACTOR FAMILY PROTEIN"/>
    <property type="match status" value="1"/>
</dbReference>
<organism evidence="2 3">
    <name type="scientific">Marchantia polymorpha</name>
    <name type="common">Common liverwort</name>
    <name type="synonym">Marchantia aquatica</name>
    <dbReference type="NCBI Taxonomy" id="3197"/>
    <lineage>
        <taxon>Eukaryota</taxon>
        <taxon>Viridiplantae</taxon>
        <taxon>Streptophyta</taxon>
        <taxon>Embryophyta</taxon>
        <taxon>Marchantiophyta</taxon>
        <taxon>Marchantiopsida</taxon>
        <taxon>Marchantiidae</taxon>
        <taxon>Marchantiales</taxon>
        <taxon>Marchantiaceae</taxon>
        <taxon>Marchantia</taxon>
    </lineage>
</organism>
<dbReference type="CDD" id="cd19756">
    <property type="entry name" value="Bbox2"/>
    <property type="match status" value="1"/>
</dbReference>
<evidence type="ECO:0008006" key="4">
    <source>
        <dbReference type="Google" id="ProtNLM"/>
    </source>
</evidence>
<reference evidence="3" key="1">
    <citation type="journal article" date="2017" name="Cell">
        <title>Insights into land plant evolution garnered from the Marchantia polymorpha genome.</title>
        <authorList>
            <person name="Bowman J.L."/>
            <person name="Kohchi T."/>
            <person name="Yamato K.T."/>
            <person name="Jenkins J."/>
            <person name="Shu S."/>
            <person name="Ishizaki K."/>
            <person name="Yamaoka S."/>
            <person name="Nishihama R."/>
            <person name="Nakamura Y."/>
            <person name="Berger F."/>
            <person name="Adam C."/>
            <person name="Aki S.S."/>
            <person name="Althoff F."/>
            <person name="Araki T."/>
            <person name="Arteaga-Vazquez M.A."/>
            <person name="Balasubrmanian S."/>
            <person name="Barry K."/>
            <person name="Bauer D."/>
            <person name="Boehm C.R."/>
            <person name="Briginshaw L."/>
            <person name="Caballero-Perez J."/>
            <person name="Catarino B."/>
            <person name="Chen F."/>
            <person name="Chiyoda S."/>
            <person name="Chovatia M."/>
            <person name="Davies K.M."/>
            <person name="Delmans M."/>
            <person name="Demura T."/>
            <person name="Dierschke T."/>
            <person name="Dolan L."/>
            <person name="Dorantes-Acosta A.E."/>
            <person name="Eklund D.M."/>
            <person name="Florent S.N."/>
            <person name="Flores-Sandoval E."/>
            <person name="Fujiyama A."/>
            <person name="Fukuzawa H."/>
            <person name="Galik B."/>
            <person name="Grimanelli D."/>
            <person name="Grimwood J."/>
            <person name="Grossniklaus U."/>
            <person name="Hamada T."/>
            <person name="Haseloff J."/>
            <person name="Hetherington A.J."/>
            <person name="Higo A."/>
            <person name="Hirakawa Y."/>
            <person name="Hundley H.N."/>
            <person name="Ikeda Y."/>
            <person name="Inoue K."/>
            <person name="Inoue S.I."/>
            <person name="Ishida S."/>
            <person name="Jia Q."/>
            <person name="Kakita M."/>
            <person name="Kanazawa T."/>
            <person name="Kawai Y."/>
            <person name="Kawashima T."/>
            <person name="Kennedy M."/>
            <person name="Kinose K."/>
            <person name="Kinoshita T."/>
            <person name="Kohara Y."/>
            <person name="Koide E."/>
            <person name="Komatsu K."/>
            <person name="Kopischke S."/>
            <person name="Kubo M."/>
            <person name="Kyozuka J."/>
            <person name="Lagercrantz U."/>
            <person name="Lin S.S."/>
            <person name="Lindquist E."/>
            <person name="Lipzen A.M."/>
            <person name="Lu C.W."/>
            <person name="De Luna E."/>
            <person name="Martienssen R.A."/>
            <person name="Minamino N."/>
            <person name="Mizutani M."/>
            <person name="Mizutani M."/>
            <person name="Mochizuki N."/>
            <person name="Monte I."/>
            <person name="Mosher R."/>
            <person name="Nagasaki H."/>
            <person name="Nakagami H."/>
            <person name="Naramoto S."/>
            <person name="Nishitani K."/>
            <person name="Ohtani M."/>
            <person name="Okamoto T."/>
            <person name="Okumura M."/>
            <person name="Phillips J."/>
            <person name="Pollak B."/>
            <person name="Reinders A."/>
            <person name="Rovekamp M."/>
            <person name="Sano R."/>
            <person name="Sawa S."/>
            <person name="Schmid M.W."/>
            <person name="Shirakawa M."/>
            <person name="Solano R."/>
            <person name="Spunde A."/>
            <person name="Suetsugu N."/>
            <person name="Sugano S."/>
            <person name="Sugiyama A."/>
            <person name="Sun R."/>
            <person name="Suzuki Y."/>
            <person name="Takenaka M."/>
            <person name="Takezawa D."/>
            <person name="Tomogane H."/>
            <person name="Tsuzuki M."/>
            <person name="Ueda T."/>
            <person name="Umeda M."/>
            <person name="Ward J.M."/>
            <person name="Watanabe Y."/>
            <person name="Yazaki K."/>
            <person name="Yokoyama R."/>
            <person name="Yoshitake Y."/>
            <person name="Yotsui I."/>
            <person name="Zachgo S."/>
            <person name="Schmutz J."/>
        </authorList>
    </citation>
    <scope>NUCLEOTIDE SEQUENCE [LARGE SCALE GENOMIC DNA]</scope>
    <source>
        <strain evidence="3">Tak-1</strain>
    </source>
</reference>
<evidence type="ECO:0000313" key="2">
    <source>
        <dbReference type="EMBL" id="PTQ39887.1"/>
    </source>
</evidence>
<sequence>MSAPIADTLSHEHSELHPDWLIPLLSTTFFKSCPAHGASGKSECNMYCLDCKSAALCSVCIPEHKDHYVVQVRRSSYHDVIRLNELAKVLDVTGVQTYIINSARVVFLNERPQPRPSKGVTNQCENCERSLLDLFRFCSLGCKLAGIRRNHDMTFVLQTRQSGSGAELDDLSSSSKKEKSKKISGGSTPTSQPQAPQVTGTEAHLEPEMHEEASSPKMRSLPAVSPSLVQSLNVDMSPRTPPPTTTLRTAKRRKGIPHRAPTV</sequence>
<dbReference type="InterPro" id="IPR006734">
    <property type="entry name" value="PLATZ"/>
</dbReference>
<name>A0A2R6X1A0_MARPO</name>
<accession>A0A2R6X1A0</accession>
<dbReference type="Pfam" id="PF04640">
    <property type="entry name" value="PLATZ"/>
    <property type="match status" value="1"/>
</dbReference>
<dbReference type="EMBL" id="KZ772715">
    <property type="protein sequence ID" value="PTQ39887.1"/>
    <property type="molecule type" value="Genomic_DNA"/>
</dbReference>
<protein>
    <recommendedName>
        <fullName evidence="4">B box-type domain-containing protein</fullName>
    </recommendedName>
</protein>
<evidence type="ECO:0000256" key="1">
    <source>
        <dbReference type="SAM" id="MobiDB-lite"/>
    </source>
</evidence>
<dbReference type="SUPFAM" id="SSF57845">
    <property type="entry name" value="B-box zinc-binding domain"/>
    <property type="match status" value="1"/>
</dbReference>
<proteinExistence type="predicted"/>
<dbReference type="PANTHER" id="PTHR31065">
    <property type="entry name" value="PLATZ TRANSCRIPTION FACTOR FAMILY PROTEIN"/>
    <property type="match status" value="1"/>
</dbReference>
<feature type="compositionally biased region" description="Polar residues" evidence="1">
    <location>
        <begin position="188"/>
        <end position="200"/>
    </location>
</feature>
<dbReference type="Proteomes" id="UP000244005">
    <property type="component" value="Unassembled WGS sequence"/>
</dbReference>
<keyword evidence="3" id="KW-1185">Reference proteome</keyword>
<dbReference type="OrthoDB" id="1908108at2759"/>
<feature type="compositionally biased region" description="Basic and acidic residues" evidence="1">
    <location>
        <begin position="203"/>
        <end position="214"/>
    </location>
</feature>
<dbReference type="Gramene" id="Mp1g07250.1">
    <property type="protein sequence ID" value="Mp1g07250.1.cds"/>
    <property type="gene ID" value="Mp1g07250"/>
</dbReference>
<feature type="region of interest" description="Disordered" evidence="1">
    <location>
        <begin position="161"/>
        <end position="263"/>
    </location>
</feature>
<gene>
    <name evidence="2" type="ORF">MARPO_0043s0118</name>
</gene>